<name>A0A9P5JYZ5_9AGAM</name>
<proteinExistence type="predicted"/>
<evidence type="ECO:0000313" key="1">
    <source>
        <dbReference type="EMBL" id="KAF8472376.1"/>
    </source>
</evidence>
<sequence length="88" mass="9325">MTDQAALGPDGQLLDASKIAWFNDPDDPKPIQPCTTAMLSTSSVQGQCSHPVHITAGSRLADALAAEKLDEFGKPSHSSRRGLNQPLN</sequence>
<evidence type="ECO:0000313" key="2">
    <source>
        <dbReference type="Proteomes" id="UP000759537"/>
    </source>
</evidence>
<dbReference type="AlphaFoldDB" id="A0A9P5JYZ5"/>
<dbReference type="Proteomes" id="UP000759537">
    <property type="component" value="Unassembled WGS sequence"/>
</dbReference>
<comment type="caution">
    <text evidence="1">The sequence shown here is derived from an EMBL/GenBank/DDBJ whole genome shotgun (WGS) entry which is preliminary data.</text>
</comment>
<gene>
    <name evidence="1" type="ORF">DFH94DRAFT_696155</name>
</gene>
<dbReference type="OrthoDB" id="3270330at2759"/>
<reference evidence="1" key="2">
    <citation type="journal article" date="2020" name="Nat. Commun.">
        <title>Large-scale genome sequencing of mycorrhizal fungi provides insights into the early evolution of symbiotic traits.</title>
        <authorList>
            <person name="Miyauchi S."/>
            <person name="Kiss E."/>
            <person name="Kuo A."/>
            <person name="Drula E."/>
            <person name="Kohler A."/>
            <person name="Sanchez-Garcia M."/>
            <person name="Morin E."/>
            <person name="Andreopoulos B."/>
            <person name="Barry K.W."/>
            <person name="Bonito G."/>
            <person name="Buee M."/>
            <person name="Carver A."/>
            <person name="Chen C."/>
            <person name="Cichocki N."/>
            <person name="Clum A."/>
            <person name="Culley D."/>
            <person name="Crous P.W."/>
            <person name="Fauchery L."/>
            <person name="Girlanda M."/>
            <person name="Hayes R.D."/>
            <person name="Keri Z."/>
            <person name="LaButti K."/>
            <person name="Lipzen A."/>
            <person name="Lombard V."/>
            <person name="Magnuson J."/>
            <person name="Maillard F."/>
            <person name="Murat C."/>
            <person name="Nolan M."/>
            <person name="Ohm R.A."/>
            <person name="Pangilinan J."/>
            <person name="Pereira M.F."/>
            <person name="Perotto S."/>
            <person name="Peter M."/>
            <person name="Pfister S."/>
            <person name="Riley R."/>
            <person name="Sitrit Y."/>
            <person name="Stielow J.B."/>
            <person name="Szollosi G."/>
            <person name="Zifcakova L."/>
            <person name="Stursova M."/>
            <person name="Spatafora J.W."/>
            <person name="Tedersoo L."/>
            <person name="Vaario L.M."/>
            <person name="Yamada A."/>
            <person name="Yan M."/>
            <person name="Wang P."/>
            <person name="Xu J."/>
            <person name="Bruns T."/>
            <person name="Baldrian P."/>
            <person name="Vilgalys R."/>
            <person name="Dunand C."/>
            <person name="Henrissat B."/>
            <person name="Grigoriev I.V."/>
            <person name="Hibbett D."/>
            <person name="Nagy L.G."/>
            <person name="Martin F.M."/>
        </authorList>
    </citation>
    <scope>NUCLEOTIDE SEQUENCE</scope>
    <source>
        <strain evidence="1">Prilba</strain>
    </source>
</reference>
<keyword evidence="2" id="KW-1185">Reference proteome</keyword>
<accession>A0A9P5JYZ5</accession>
<organism evidence="1 2">
    <name type="scientific">Russula ochroleuca</name>
    <dbReference type="NCBI Taxonomy" id="152965"/>
    <lineage>
        <taxon>Eukaryota</taxon>
        <taxon>Fungi</taxon>
        <taxon>Dikarya</taxon>
        <taxon>Basidiomycota</taxon>
        <taxon>Agaricomycotina</taxon>
        <taxon>Agaricomycetes</taxon>
        <taxon>Russulales</taxon>
        <taxon>Russulaceae</taxon>
        <taxon>Russula</taxon>
    </lineage>
</organism>
<dbReference type="EMBL" id="WHVB01000020">
    <property type="protein sequence ID" value="KAF8472376.1"/>
    <property type="molecule type" value="Genomic_DNA"/>
</dbReference>
<protein>
    <submittedName>
        <fullName evidence="1">Uncharacterized protein</fullName>
    </submittedName>
</protein>
<reference evidence="1" key="1">
    <citation type="submission" date="2019-10" db="EMBL/GenBank/DDBJ databases">
        <authorList>
            <consortium name="DOE Joint Genome Institute"/>
            <person name="Kuo A."/>
            <person name="Miyauchi S."/>
            <person name="Kiss E."/>
            <person name="Drula E."/>
            <person name="Kohler A."/>
            <person name="Sanchez-Garcia M."/>
            <person name="Andreopoulos B."/>
            <person name="Barry K.W."/>
            <person name="Bonito G."/>
            <person name="Buee M."/>
            <person name="Carver A."/>
            <person name="Chen C."/>
            <person name="Cichocki N."/>
            <person name="Clum A."/>
            <person name="Culley D."/>
            <person name="Crous P.W."/>
            <person name="Fauchery L."/>
            <person name="Girlanda M."/>
            <person name="Hayes R."/>
            <person name="Keri Z."/>
            <person name="LaButti K."/>
            <person name="Lipzen A."/>
            <person name="Lombard V."/>
            <person name="Magnuson J."/>
            <person name="Maillard F."/>
            <person name="Morin E."/>
            <person name="Murat C."/>
            <person name="Nolan M."/>
            <person name="Ohm R."/>
            <person name="Pangilinan J."/>
            <person name="Pereira M."/>
            <person name="Perotto S."/>
            <person name="Peter M."/>
            <person name="Riley R."/>
            <person name="Sitrit Y."/>
            <person name="Stielow B."/>
            <person name="Szollosi G."/>
            <person name="Zifcakova L."/>
            <person name="Stursova M."/>
            <person name="Spatafora J.W."/>
            <person name="Tedersoo L."/>
            <person name="Vaario L.-M."/>
            <person name="Yamada A."/>
            <person name="Yan M."/>
            <person name="Wang P."/>
            <person name="Xu J."/>
            <person name="Bruns T."/>
            <person name="Baldrian P."/>
            <person name="Vilgalys R."/>
            <person name="Henrissat B."/>
            <person name="Grigoriev I.V."/>
            <person name="Hibbett D."/>
            <person name="Nagy L.G."/>
            <person name="Martin F.M."/>
        </authorList>
    </citation>
    <scope>NUCLEOTIDE SEQUENCE</scope>
    <source>
        <strain evidence="1">Prilba</strain>
    </source>
</reference>